<evidence type="ECO:0000256" key="4">
    <source>
        <dbReference type="ARBA" id="ARBA00023125"/>
    </source>
</evidence>
<dbReference type="EMBL" id="FOAF01000008">
    <property type="protein sequence ID" value="SEM16895.1"/>
    <property type="molecule type" value="Genomic_DNA"/>
</dbReference>
<evidence type="ECO:0000256" key="5">
    <source>
        <dbReference type="ARBA" id="ARBA00030200"/>
    </source>
</evidence>
<dbReference type="STRING" id="407022.SAMN05661044_04432"/>
<dbReference type="Pfam" id="PF00440">
    <property type="entry name" value="TetR_N"/>
    <property type="match status" value="1"/>
</dbReference>
<evidence type="ECO:0000256" key="3">
    <source>
        <dbReference type="ARBA" id="ARBA00014341"/>
    </source>
</evidence>
<dbReference type="GO" id="GO:0003677">
    <property type="term" value="F:DNA binding"/>
    <property type="evidence" value="ECO:0007669"/>
    <property type="project" value="UniProtKB-UniRule"/>
</dbReference>
<feature type="DNA-binding region" description="H-T-H motif" evidence="6">
    <location>
        <begin position="42"/>
        <end position="61"/>
    </location>
</feature>
<dbReference type="InterPro" id="IPR036271">
    <property type="entry name" value="Tet_transcr_reg_TetR-rel_C_sf"/>
</dbReference>
<dbReference type="InterPro" id="IPR009057">
    <property type="entry name" value="Homeodomain-like_sf"/>
</dbReference>
<dbReference type="Gene3D" id="1.10.357.10">
    <property type="entry name" value="Tetracycline Repressor, domain 2"/>
    <property type="match status" value="1"/>
</dbReference>
<accession>A0A1H7W771</accession>
<organism evidence="8 9">
    <name type="scientific">Olivibacter domesticus</name>
    <name type="common">Pseudosphingobacterium domesticum</name>
    <dbReference type="NCBI Taxonomy" id="407022"/>
    <lineage>
        <taxon>Bacteria</taxon>
        <taxon>Pseudomonadati</taxon>
        <taxon>Bacteroidota</taxon>
        <taxon>Sphingobacteriia</taxon>
        <taxon>Sphingobacteriales</taxon>
        <taxon>Sphingobacteriaceae</taxon>
        <taxon>Olivibacter</taxon>
    </lineage>
</organism>
<feature type="domain" description="HTH tetR-type" evidence="7">
    <location>
        <begin position="19"/>
        <end position="79"/>
    </location>
</feature>
<evidence type="ECO:0000259" key="7">
    <source>
        <dbReference type="PROSITE" id="PS50977"/>
    </source>
</evidence>
<dbReference type="SUPFAM" id="SSF48498">
    <property type="entry name" value="Tetracyclin repressor-like, C-terminal domain"/>
    <property type="match status" value="1"/>
</dbReference>
<evidence type="ECO:0000313" key="9">
    <source>
        <dbReference type="Proteomes" id="UP000199421"/>
    </source>
</evidence>
<evidence type="ECO:0000256" key="2">
    <source>
        <dbReference type="ARBA" id="ARBA00011738"/>
    </source>
</evidence>
<dbReference type="SUPFAM" id="SSF46689">
    <property type="entry name" value="Homeodomain-like"/>
    <property type="match status" value="1"/>
</dbReference>
<gene>
    <name evidence="8" type="ORF">SAMN05661044_04432</name>
</gene>
<name>A0A1H7W771_OLID1</name>
<evidence type="ECO:0000313" key="8">
    <source>
        <dbReference type="EMBL" id="SEM16895.1"/>
    </source>
</evidence>
<dbReference type="InterPro" id="IPR001647">
    <property type="entry name" value="HTH_TetR"/>
</dbReference>
<comment type="subunit">
    <text evidence="2">Homodimer.</text>
</comment>
<evidence type="ECO:0000256" key="1">
    <source>
        <dbReference type="ARBA" id="ARBA00002291"/>
    </source>
</evidence>
<keyword evidence="4 6" id="KW-0238">DNA-binding</keyword>
<dbReference type="InterPro" id="IPR041646">
    <property type="entry name" value="IcaR_C"/>
</dbReference>
<proteinExistence type="predicted"/>
<protein>
    <recommendedName>
        <fullName evidence="3">Biofilm operon icaADBC HTH-type negative transcriptional regulator IcaR</fullName>
    </recommendedName>
    <alternativeName>
        <fullName evidence="5">Intercellular adhesion protein R</fullName>
    </alternativeName>
</protein>
<evidence type="ECO:0000256" key="6">
    <source>
        <dbReference type="PROSITE-ProRule" id="PRU00335"/>
    </source>
</evidence>
<sequence>MQLINEITKKNMGRKSIKDTRKPEIITAFYKVAKKMGYANTSIAKVAKVMNINPSLIIHYFSTKEDLKEALIDYLLERYLLIFKIDHEKEYGLDEFHEIIDRLFSKKWNKLFDDGLFYDFYAESFRNKKIKRKYITILDSLRSALTIVLTKLNNQKLLQLPDPAHTADLIFNFLDGAYFYLSLVEDKTMIEKRLSQYKEEIYVLLRLTK</sequence>
<dbReference type="Pfam" id="PF18665">
    <property type="entry name" value="TetR_C_37"/>
    <property type="match status" value="1"/>
</dbReference>
<dbReference type="Proteomes" id="UP000199421">
    <property type="component" value="Unassembled WGS sequence"/>
</dbReference>
<keyword evidence="9" id="KW-1185">Reference proteome</keyword>
<reference evidence="9" key="1">
    <citation type="submission" date="2016-10" db="EMBL/GenBank/DDBJ databases">
        <authorList>
            <person name="Varghese N."/>
            <person name="Submissions S."/>
        </authorList>
    </citation>
    <scope>NUCLEOTIDE SEQUENCE [LARGE SCALE GENOMIC DNA]</scope>
    <source>
        <strain evidence="9">DSM 18733</strain>
    </source>
</reference>
<dbReference type="PROSITE" id="PS50977">
    <property type="entry name" value="HTH_TETR_2"/>
    <property type="match status" value="1"/>
</dbReference>
<dbReference type="AlphaFoldDB" id="A0A1H7W771"/>
<comment type="function">
    <text evidence="1">Represses transcription of the icaADBC operon necessary for biofilm production.</text>
</comment>